<reference evidence="3" key="1">
    <citation type="submission" date="2017-07" db="EMBL/GenBank/DDBJ databases">
        <title>Brachybacterium sp. VR2415.</title>
        <authorList>
            <person name="Tak E.J."/>
            <person name="Bae J.-W."/>
        </authorList>
    </citation>
    <scope>NUCLEOTIDE SEQUENCE [LARGE SCALE GENOMIC DNA]</scope>
    <source>
        <strain evidence="3">VR2415</strain>
    </source>
</reference>
<dbReference type="Proteomes" id="UP000198398">
    <property type="component" value="Chromosome"/>
</dbReference>
<dbReference type="RefSeq" id="WP_089065461.1">
    <property type="nucleotide sequence ID" value="NZ_CP022316.1"/>
</dbReference>
<dbReference type="Gene3D" id="3.40.190.10">
    <property type="entry name" value="Periplasmic binding protein-like II"/>
    <property type="match status" value="2"/>
</dbReference>
<dbReference type="KEGG" id="brv:CFK39_10775"/>
<feature type="compositionally biased region" description="Low complexity" evidence="1">
    <location>
        <begin position="35"/>
        <end position="47"/>
    </location>
</feature>
<dbReference type="InterPro" id="IPR006311">
    <property type="entry name" value="TAT_signal"/>
</dbReference>
<gene>
    <name evidence="2" type="ORF">CFK39_10775</name>
</gene>
<dbReference type="AlphaFoldDB" id="A0A220UE06"/>
<feature type="region of interest" description="Disordered" evidence="1">
    <location>
        <begin position="1"/>
        <end position="22"/>
    </location>
</feature>
<proteinExistence type="predicted"/>
<dbReference type="EMBL" id="CP022316">
    <property type="protein sequence ID" value="ASK66220.1"/>
    <property type="molecule type" value="Genomic_DNA"/>
</dbReference>
<protein>
    <recommendedName>
        <fullName evidence="4">Sugar ABC transporter substrate-binding protein</fullName>
    </recommendedName>
</protein>
<evidence type="ECO:0000313" key="2">
    <source>
        <dbReference type="EMBL" id="ASK66220.1"/>
    </source>
</evidence>
<dbReference type="PANTHER" id="PTHR43649">
    <property type="entry name" value="ARABINOSE-BINDING PROTEIN-RELATED"/>
    <property type="match status" value="1"/>
</dbReference>
<dbReference type="SUPFAM" id="SSF53850">
    <property type="entry name" value="Periplasmic binding protein-like II"/>
    <property type="match status" value="1"/>
</dbReference>
<evidence type="ECO:0000256" key="1">
    <source>
        <dbReference type="SAM" id="MobiDB-lite"/>
    </source>
</evidence>
<dbReference type="PROSITE" id="PS51318">
    <property type="entry name" value="TAT"/>
    <property type="match status" value="1"/>
</dbReference>
<sequence length="559" mass="60537">MEQRRSPGQDRSNAPTRRQALGLAGASLTAAGLLSSCGSSSSSSANGPHEELKIPTTSEVEAVDGLITSDIEGVAPLYVGSPGAYRDVVTEKPASGGSLSSFQILWGAPVTGHDENQVWQQLEDELGVDSFDITMVPAASYGDKLATLLASGQLPDFVYIQPSDPNAARALSDGAFLELNDYLEGDKVEQYPNIATTPQGAWTDTARNGALLGVPNPDPVRNNLLVLRLDAMKEVGVDAVPEDAEDLKSLWLELAKLGTVGGREVFGHGALEPTTFEPLHDLGQEFQIVDGKVTHKYLLPQYEDHLAFMAELWKGGFFHPDALGQANPELFKQGQQLNYEASFAGFYWVPDAGRINLCKKAVPTAEFVHYAMPSVEGGVGKHALGKSSGGMVCIPADRGKDEDRVRELLRICDYYRSPFGSQEALFLNSGIEGRQFDFDADKNLVPADNPPTEGACTWLGLLQNRVNQLPEVNKDMLENIKETLESATSSGSVSKVDSLVSPVQIRNSSKLDQVHKDYYNAIVSGRRPVTDAAELQQTWLDRGGQDVLDDFQKQLDEAS</sequence>
<dbReference type="InterPro" id="IPR050490">
    <property type="entry name" value="Bact_solute-bd_prot1"/>
</dbReference>
<accession>A0A220UE06</accession>
<keyword evidence="3" id="KW-1185">Reference proteome</keyword>
<organism evidence="2 3">
    <name type="scientific">Brachybacterium avium</name>
    <dbReference type="NCBI Taxonomy" id="2017485"/>
    <lineage>
        <taxon>Bacteria</taxon>
        <taxon>Bacillati</taxon>
        <taxon>Actinomycetota</taxon>
        <taxon>Actinomycetes</taxon>
        <taxon>Micrococcales</taxon>
        <taxon>Dermabacteraceae</taxon>
        <taxon>Brachybacterium</taxon>
    </lineage>
</organism>
<dbReference type="OrthoDB" id="2513152at2"/>
<feature type="region of interest" description="Disordered" evidence="1">
    <location>
        <begin position="35"/>
        <end position="56"/>
    </location>
</feature>
<evidence type="ECO:0008006" key="4">
    <source>
        <dbReference type="Google" id="ProtNLM"/>
    </source>
</evidence>
<dbReference type="PANTHER" id="PTHR43649:SF12">
    <property type="entry name" value="DIACETYLCHITOBIOSE BINDING PROTEIN DASA"/>
    <property type="match status" value="1"/>
</dbReference>
<name>A0A220UE06_9MICO</name>
<evidence type="ECO:0000313" key="3">
    <source>
        <dbReference type="Proteomes" id="UP000198398"/>
    </source>
</evidence>